<organism evidence="1 2">
    <name type="scientific">Propionibacterium ruminifibrarum</name>
    <dbReference type="NCBI Taxonomy" id="1962131"/>
    <lineage>
        <taxon>Bacteria</taxon>
        <taxon>Bacillati</taxon>
        <taxon>Actinomycetota</taxon>
        <taxon>Actinomycetes</taxon>
        <taxon>Propionibacteriales</taxon>
        <taxon>Propionibacteriaceae</taxon>
        <taxon>Propionibacterium</taxon>
    </lineage>
</organism>
<accession>A0A375I1C0</accession>
<evidence type="ECO:0000313" key="2">
    <source>
        <dbReference type="Proteomes" id="UP000265962"/>
    </source>
</evidence>
<proteinExistence type="predicted"/>
<evidence type="ECO:0000313" key="1">
    <source>
        <dbReference type="EMBL" id="SPF67448.1"/>
    </source>
</evidence>
<dbReference type="EMBL" id="OMOH01000002">
    <property type="protein sequence ID" value="SPF67448.1"/>
    <property type="molecule type" value="Genomic_DNA"/>
</dbReference>
<name>A0A375I1C0_9ACTN</name>
<dbReference type="Proteomes" id="UP000265962">
    <property type="component" value="Unassembled WGS sequence"/>
</dbReference>
<protein>
    <submittedName>
        <fullName evidence="1">Uncharacterized protein</fullName>
    </submittedName>
</protein>
<reference evidence="2" key="1">
    <citation type="submission" date="2018-02" db="EMBL/GenBank/DDBJ databases">
        <authorList>
            <person name="Hornung B."/>
        </authorList>
    </citation>
    <scope>NUCLEOTIDE SEQUENCE [LARGE SCALE GENOMIC DNA]</scope>
</reference>
<dbReference type="AlphaFoldDB" id="A0A375I1C0"/>
<gene>
    <name evidence="1" type="ORF">PROPJV5_0401</name>
</gene>
<keyword evidence="2" id="KW-1185">Reference proteome</keyword>
<sequence>MDAPSPYCGHAWDTPGEYTVTATRTWNITWTAAAHTGTDTTTRPAGTRHVTVIELSSLLTNPNR</sequence>